<accession>A0ACB9FAZ2</accession>
<evidence type="ECO:0000313" key="1">
    <source>
        <dbReference type="EMBL" id="KAI3767832.1"/>
    </source>
</evidence>
<proteinExistence type="predicted"/>
<evidence type="ECO:0000313" key="2">
    <source>
        <dbReference type="Proteomes" id="UP001055811"/>
    </source>
</evidence>
<protein>
    <submittedName>
        <fullName evidence="1">Uncharacterized protein</fullName>
    </submittedName>
</protein>
<name>A0ACB9FAZ2_CICIN</name>
<gene>
    <name evidence="1" type="ORF">L2E82_18260</name>
</gene>
<sequence length="127" mass="14410">MPESSPSIPHVLQRQGRFHHHLPHFPTIPISNNLLIFIIEIMNRSRRNPKLTHMLQDNLGGESKKLIYYACYEVYLLSQVPKRFPDLVSAKQHHLSIMTRSIESGALLNSATCQVGTLRNGLLTAVD</sequence>
<keyword evidence="2" id="KW-1185">Reference proteome</keyword>
<reference evidence="2" key="1">
    <citation type="journal article" date="2022" name="Mol. Ecol. Resour.">
        <title>The genomes of chicory, endive, great burdock and yacon provide insights into Asteraceae palaeo-polyploidization history and plant inulin production.</title>
        <authorList>
            <person name="Fan W."/>
            <person name="Wang S."/>
            <person name="Wang H."/>
            <person name="Wang A."/>
            <person name="Jiang F."/>
            <person name="Liu H."/>
            <person name="Zhao H."/>
            <person name="Xu D."/>
            <person name="Zhang Y."/>
        </authorList>
    </citation>
    <scope>NUCLEOTIDE SEQUENCE [LARGE SCALE GENOMIC DNA]</scope>
    <source>
        <strain evidence="2">cv. Punajuju</strain>
    </source>
</reference>
<reference evidence="1 2" key="2">
    <citation type="journal article" date="2022" name="Mol. Ecol. Resour.">
        <title>The genomes of chicory, endive, great burdock and yacon provide insights into Asteraceae paleo-polyploidization history and plant inulin production.</title>
        <authorList>
            <person name="Fan W."/>
            <person name="Wang S."/>
            <person name="Wang H."/>
            <person name="Wang A."/>
            <person name="Jiang F."/>
            <person name="Liu H."/>
            <person name="Zhao H."/>
            <person name="Xu D."/>
            <person name="Zhang Y."/>
        </authorList>
    </citation>
    <scope>NUCLEOTIDE SEQUENCE [LARGE SCALE GENOMIC DNA]</scope>
    <source>
        <strain evidence="2">cv. Punajuju</strain>
        <tissue evidence="1">Leaves</tissue>
    </source>
</reference>
<organism evidence="1 2">
    <name type="scientific">Cichorium intybus</name>
    <name type="common">Chicory</name>
    <dbReference type="NCBI Taxonomy" id="13427"/>
    <lineage>
        <taxon>Eukaryota</taxon>
        <taxon>Viridiplantae</taxon>
        <taxon>Streptophyta</taxon>
        <taxon>Embryophyta</taxon>
        <taxon>Tracheophyta</taxon>
        <taxon>Spermatophyta</taxon>
        <taxon>Magnoliopsida</taxon>
        <taxon>eudicotyledons</taxon>
        <taxon>Gunneridae</taxon>
        <taxon>Pentapetalae</taxon>
        <taxon>asterids</taxon>
        <taxon>campanulids</taxon>
        <taxon>Asterales</taxon>
        <taxon>Asteraceae</taxon>
        <taxon>Cichorioideae</taxon>
        <taxon>Cichorieae</taxon>
        <taxon>Cichoriinae</taxon>
        <taxon>Cichorium</taxon>
    </lineage>
</organism>
<dbReference type="EMBL" id="CM042011">
    <property type="protein sequence ID" value="KAI3767832.1"/>
    <property type="molecule type" value="Genomic_DNA"/>
</dbReference>
<comment type="caution">
    <text evidence="1">The sequence shown here is derived from an EMBL/GenBank/DDBJ whole genome shotgun (WGS) entry which is preliminary data.</text>
</comment>
<dbReference type="Proteomes" id="UP001055811">
    <property type="component" value="Linkage Group LG03"/>
</dbReference>